<dbReference type="OrthoDB" id="9780507at2"/>
<dbReference type="EC" id="3.1.3.2" evidence="1"/>
<organism evidence="4 5">
    <name type="scientific">Beijerinckia indica subsp. indica (strain ATCC 9039 / DSM 1715 / NCIMB 8712)</name>
    <dbReference type="NCBI Taxonomy" id="395963"/>
    <lineage>
        <taxon>Bacteria</taxon>
        <taxon>Pseudomonadati</taxon>
        <taxon>Pseudomonadota</taxon>
        <taxon>Alphaproteobacteria</taxon>
        <taxon>Hyphomicrobiales</taxon>
        <taxon>Beijerinckiaceae</taxon>
        <taxon>Beijerinckia</taxon>
    </lineage>
</organism>
<dbReference type="AlphaFoldDB" id="B2IG26"/>
<dbReference type="InterPro" id="IPR000326">
    <property type="entry name" value="PAP2/HPO"/>
</dbReference>
<evidence type="ECO:0000313" key="5">
    <source>
        <dbReference type="Proteomes" id="UP000001695"/>
    </source>
</evidence>
<dbReference type="SMART" id="SM00014">
    <property type="entry name" value="acidPPc"/>
    <property type="match status" value="1"/>
</dbReference>
<gene>
    <name evidence="4" type="ordered locus">Bind_2143</name>
</gene>
<dbReference type="CDD" id="cd03397">
    <property type="entry name" value="PAP2_acid_phosphatase"/>
    <property type="match status" value="1"/>
</dbReference>
<dbReference type="Gene3D" id="1.20.144.10">
    <property type="entry name" value="Phosphatidic acid phosphatase type 2/haloperoxidase"/>
    <property type="match status" value="1"/>
</dbReference>
<dbReference type="GO" id="GO:0030288">
    <property type="term" value="C:outer membrane-bounded periplasmic space"/>
    <property type="evidence" value="ECO:0007669"/>
    <property type="project" value="InterPro"/>
</dbReference>
<protein>
    <recommendedName>
        <fullName evidence="1">Acid phosphatase</fullName>
        <ecNumber evidence="1">3.1.3.2</ecNumber>
    </recommendedName>
</protein>
<keyword evidence="5" id="KW-1185">Reference proteome</keyword>
<keyword evidence="2" id="KW-0175">Coiled coil</keyword>
<proteinExistence type="inferred from homology"/>
<accession>B2IG26</accession>
<evidence type="ECO:0000313" key="4">
    <source>
        <dbReference type="EMBL" id="ACB95763.1"/>
    </source>
</evidence>
<dbReference type="InterPro" id="IPR001011">
    <property type="entry name" value="Acid_Pase_classA_bac"/>
</dbReference>
<dbReference type="PRINTS" id="PR00483">
    <property type="entry name" value="BACPHPHTASE"/>
</dbReference>
<name>B2IG26_BEII9</name>
<feature type="coiled-coil region" evidence="2">
    <location>
        <begin position="69"/>
        <end position="96"/>
    </location>
</feature>
<dbReference type="KEGG" id="bid:Bind_2143"/>
<evidence type="ECO:0000256" key="2">
    <source>
        <dbReference type="SAM" id="Coils"/>
    </source>
</evidence>
<evidence type="ECO:0000256" key="1">
    <source>
        <dbReference type="PIRNR" id="PIRNR000897"/>
    </source>
</evidence>
<dbReference type="GO" id="GO:0003993">
    <property type="term" value="F:acid phosphatase activity"/>
    <property type="evidence" value="ECO:0007669"/>
    <property type="project" value="UniProtKB-EC"/>
</dbReference>
<keyword evidence="1" id="KW-0378">Hydrolase</keyword>
<dbReference type="PIRSF" id="PIRSF000897">
    <property type="entry name" value="Acid_Ptase_ClsA"/>
    <property type="match status" value="1"/>
</dbReference>
<comment type="catalytic activity">
    <reaction evidence="1">
        <text>a phosphate monoester + H2O = an alcohol + phosphate</text>
        <dbReference type="Rhea" id="RHEA:15017"/>
        <dbReference type="ChEBI" id="CHEBI:15377"/>
        <dbReference type="ChEBI" id="CHEBI:30879"/>
        <dbReference type="ChEBI" id="CHEBI:43474"/>
        <dbReference type="ChEBI" id="CHEBI:67140"/>
        <dbReference type="EC" id="3.1.3.2"/>
    </reaction>
</comment>
<dbReference type="Pfam" id="PF01569">
    <property type="entry name" value="PAP2"/>
    <property type="match status" value="1"/>
</dbReference>
<comment type="similarity">
    <text evidence="1">Belongs to the class A bacterial acid phosphatase family.</text>
</comment>
<dbReference type="HOGENOM" id="CLU_079861_1_0_5"/>
<evidence type="ECO:0000259" key="3">
    <source>
        <dbReference type="SMART" id="SM00014"/>
    </source>
</evidence>
<dbReference type="InterPro" id="IPR036938">
    <property type="entry name" value="PAP2/HPO_sf"/>
</dbReference>
<reference evidence="5" key="1">
    <citation type="submission" date="2008-03" db="EMBL/GenBank/DDBJ databases">
        <title>Complete sequence of chromosome of Beijerinckia indica subsp. indica ATCC 9039.</title>
        <authorList>
            <consortium name="US DOE Joint Genome Institute"/>
            <person name="Copeland A."/>
            <person name="Lucas S."/>
            <person name="Lapidus A."/>
            <person name="Glavina del Rio T."/>
            <person name="Dalin E."/>
            <person name="Tice H."/>
            <person name="Bruce D."/>
            <person name="Goodwin L."/>
            <person name="Pitluck S."/>
            <person name="LaButti K."/>
            <person name="Schmutz J."/>
            <person name="Larimer F."/>
            <person name="Land M."/>
            <person name="Hauser L."/>
            <person name="Kyrpides N."/>
            <person name="Mikhailova N."/>
            <person name="Dunfield P.F."/>
            <person name="Dedysh S.N."/>
            <person name="Liesack W."/>
            <person name="Saw J.H."/>
            <person name="Alam M."/>
            <person name="Chen Y."/>
            <person name="Murrell J.C."/>
            <person name="Richardson P."/>
        </authorList>
    </citation>
    <scope>NUCLEOTIDE SEQUENCE [LARGE SCALE GENOMIC DNA]</scope>
    <source>
        <strain evidence="5">ATCC 9039 / DSM 1715 / NCIMB 8712</strain>
    </source>
</reference>
<dbReference type="EMBL" id="CP001016">
    <property type="protein sequence ID" value="ACB95763.1"/>
    <property type="molecule type" value="Genomic_DNA"/>
</dbReference>
<feature type="domain" description="Phosphatidic acid phosphatase type 2/haloperoxidase" evidence="3">
    <location>
        <begin position="115"/>
        <end position="229"/>
    </location>
</feature>
<reference evidence="4 5" key="2">
    <citation type="journal article" date="2010" name="J. Bacteriol.">
        <title>Complete genome sequence of Beijerinckia indica subsp. indica.</title>
        <authorList>
            <person name="Tamas I."/>
            <person name="Dedysh S.N."/>
            <person name="Liesack W."/>
            <person name="Stott M.B."/>
            <person name="Alam M."/>
            <person name="Murrell J.C."/>
            <person name="Dunfield P.F."/>
        </authorList>
    </citation>
    <scope>NUCLEOTIDE SEQUENCE [LARGE SCALE GENOMIC DNA]</scope>
    <source>
        <strain evidence="5">ATCC 9039 / DSM 1715 / NCIMB 8712</strain>
    </source>
</reference>
<dbReference type="SUPFAM" id="SSF48317">
    <property type="entry name" value="Acid phosphatase/Vanadium-dependent haloperoxidase"/>
    <property type="match status" value="1"/>
</dbReference>
<dbReference type="Proteomes" id="UP000001695">
    <property type="component" value="Chromosome"/>
</dbReference>
<dbReference type="eggNOG" id="COG0671">
    <property type="taxonomic scope" value="Bacteria"/>
</dbReference>
<sequence>MDVNTSSSKRLYASCSGTRDLKKNLLSSIGLLALSLSLAQAKEPIFVQPDQTTAFEILPPPPAADSEKLKKELAELHKLEAQRTEEQVRQAKADDELENMFVFKTILGDRFTPEALPATARFSDDVKNDEGFNTAPAKEGFHRVRPYNLDKTLTPVCKVKTKDDSYPSGHATTGYLEALALIDLLPEKRDIILVRADEYARNRLVCGVHYRSDIEASKLLAYAIHALMHSTPKYKEEMLAARAELRAVFPADVKDQ</sequence>
<dbReference type="STRING" id="395963.Bind_2143"/>